<organism evidence="3 4">
    <name type="scientific">Caenorhabditis japonica</name>
    <dbReference type="NCBI Taxonomy" id="281687"/>
    <lineage>
        <taxon>Eukaryota</taxon>
        <taxon>Metazoa</taxon>
        <taxon>Ecdysozoa</taxon>
        <taxon>Nematoda</taxon>
        <taxon>Chromadorea</taxon>
        <taxon>Rhabditida</taxon>
        <taxon>Rhabditina</taxon>
        <taxon>Rhabditomorpha</taxon>
        <taxon>Rhabditoidea</taxon>
        <taxon>Rhabditidae</taxon>
        <taxon>Peloderinae</taxon>
        <taxon>Caenorhabditis</taxon>
    </lineage>
</organism>
<feature type="signal peptide" evidence="2">
    <location>
        <begin position="1"/>
        <end position="19"/>
    </location>
</feature>
<dbReference type="PANTHER" id="PTHR31013:SF13">
    <property type="entry name" value="PATHOGENESIS-RELATED PROTEIN 5-LIKE-RELATED"/>
    <property type="match status" value="1"/>
</dbReference>
<dbReference type="Pfam" id="PF00314">
    <property type="entry name" value="Thaumatin"/>
    <property type="match status" value="1"/>
</dbReference>
<keyword evidence="4" id="KW-1185">Reference proteome</keyword>
<keyword evidence="2" id="KW-0732">Signal</keyword>
<dbReference type="PANTHER" id="PTHR31013">
    <property type="entry name" value="THAUMATIN FAMILY PROTEIN-RELATED"/>
    <property type="match status" value="1"/>
</dbReference>
<reference evidence="3" key="2">
    <citation type="submission" date="2022-06" db="UniProtKB">
        <authorList>
            <consortium name="EnsemblMetazoa"/>
        </authorList>
    </citation>
    <scope>IDENTIFICATION</scope>
    <source>
        <strain evidence="3">DF5081</strain>
    </source>
</reference>
<feature type="disulfide bond" evidence="1">
    <location>
        <begin position="144"/>
        <end position="205"/>
    </location>
</feature>
<evidence type="ECO:0008006" key="5">
    <source>
        <dbReference type="Google" id="ProtNLM"/>
    </source>
</evidence>
<protein>
    <recommendedName>
        <fullName evidence="5">Thaumatin-like protein</fullName>
    </recommendedName>
</protein>
<name>A0A8R1HK59_CAEJA</name>
<keyword evidence="1" id="KW-1015">Disulfide bond</keyword>
<dbReference type="InterPro" id="IPR037176">
    <property type="entry name" value="Osmotin/thaumatin-like_sf"/>
</dbReference>
<feature type="disulfide bond" evidence="1">
    <location>
        <begin position="74"/>
        <end position="80"/>
    </location>
</feature>
<evidence type="ECO:0000256" key="1">
    <source>
        <dbReference type="PIRSR" id="PIRSR002703-1"/>
    </source>
</evidence>
<feature type="disulfide bond" evidence="1">
    <location>
        <begin position="85"/>
        <end position="91"/>
    </location>
</feature>
<feature type="disulfide bond" evidence="1">
    <location>
        <begin position="182"/>
        <end position="192"/>
    </location>
</feature>
<evidence type="ECO:0000256" key="2">
    <source>
        <dbReference type="SAM" id="SignalP"/>
    </source>
</evidence>
<proteinExistence type="predicted"/>
<dbReference type="Proteomes" id="UP000005237">
    <property type="component" value="Unassembled WGS sequence"/>
</dbReference>
<dbReference type="Gene3D" id="2.60.110.10">
    <property type="entry name" value="Thaumatin"/>
    <property type="match status" value="1"/>
</dbReference>
<feature type="disulfide bond" evidence="1">
    <location>
        <begin position="152"/>
        <end position="168"/>
    </location>
</feature>
<dbReference type="FunFam" id="2.60.110.10:FF:000004">
    <property type="entry name" value="THAUMATIN-LIKE PROTEIN 1"/>
    <property type="match status" value="1"/>
</dbReference>
<feature type="chain" id="PRO_5035785323" description="Thaumatin-like protein" evidence="2">
    <location>
        <begin position="20"/>
        <end position="233"/>
    </location>
</feature>
<accession>A0A8R1HK59</accession>
<dbReference type="PRINTS" id="PR00347">
    <property type="entry name" value="THAUMATIN"/>
</dbReference>
<feature type="disulfide bond" evidence="1">
    <location>
        <begin position="28"/>
        <end position="233"/>
    </location>
</feature>
<dbReference type="InterPro" id="IPR001938">
    <property type="entry name" value="Thaumatin"/>
</dbReference>
<dbReference type="AlphaFoldDB" id="A0A8R1HK59"/>
<evidence type="ECO:0000313" key="4">
    <source>
        <dbReference type="Proteomes" id="UP000005237"/>
    </source>
</evidence>
<dbReference type="PIRSF" id="PIRSF002703">
    <property type="entry name" value="Thaumatin"/>
    <property type="match status" value="1"/>
</dbReference>
<dbReference type="PROSITE" id="PS51367">
    <property type="entry name" value="THAUMATIN_2"/>
    <property type="match status" value="1"/>
</dbReference>
<reference evidence="4" key="1">
    <citation type="submission" date="2010-08" db="EMBL/GenBank/DDBJ databases">
        <authorList>
            <consortium name="Caenorhabditis japonica Sequencing Consortium"/>
            <person name="Wilson R.K."/>
        </authorList>
    </citation>
    <scope>NUCLEOTIDE SEQUENCE [LARGE SCALE GENOMIC DNA]</scope>
    <source>
        <strain evidence="4">DF5081</strain>
    </source>
</reference>
<dbReference type="CDD" id="cd09218">
    <property type="entry name" value="TLP-PA"/>
    <property type="match status" value="1"/>
</dbReference>
<evidence type="ECO:0000313" key="3">
    <source>
        <dbReference type="EnsemblMetazoa" id="CJA01604.1"/>
    </source>
</evidence>
<dbReference type="EnsemblMetazoa" id="CJA01604.1">
    <property type="protein sequence ID" value="CJA01604.1"/>
    <property type="gene ID" value="WBGene00120808"/>
</dbReference>
<feature type="disulfide bond" evidence="1">
    <location>
        <begin position="172"/>
        <end position="181"/>
    </location>
</feature>
<dbReference type="SUPFAM" id="SSF49870">
    <property type="entry name" value="Osmotin, thaumatin-like protein"/>
    <property type="match status" value="1"/>
</dbReference>
<sequence length="233" mass="25311">MALSKLTLYLLLFAVAAESRTITIYNKCPFTIWPGILGPGNPAEGGFTLEEEESRDIEVDHSWKSARIWARTGCDENFNCETGSCIDSEQCNGSGGVPPASLAQFTLNGHGGKDFYSVSLVDGYNVPVLIDPKGGRRCKRAGRCIKNMNDECPEDLAVTGRDGDTVACKSACLAYDTDEYCCRGEFRTPSKCRRSDIAQQFKDACPTASSYAFDGASSSFTCQNSATYVVQFC</sequence>
<dbReference type="SMART" id="SM00205">
    <property type="entry name" value="THN"/>
    <property type="match status" value="1"/>
</dbReference>